<protein>
    <submittedName>
        <fullName evidence="1">Nonstructural protein</fullName>
    </submittedName>
</protein>
<reference evidence="1" key="1">
    <citation type="submission" date="2018-12" db="EMBL/GenBank/DDBJ databases">
        <title>Singled stranded DNA viruses identified in blackflies (Austrosimulium ungulatum) sampled in New Zealand.</title>
        <authorList>
            <person name="Kraberger S."/>
            <person name="Fontenele R.S."/>
            <person name="Schmidlin K."/>
            <person name="Walters M."/>
            <person name="Varsani A."/>
        </authorList>
    </citation>
    <scope>NUCLEOTIDE SEQUENCE [LARGE SCALE GENOMIC DNA]</scope>
    <source>
        <strain evidence="1">069</strain>
    </source>
</reference>
<dbReference type="InterPro" id="IPR046781">
    <property type="entry name" value="Phage_ORF5"/>
</dbReference>
<proteinExistence type="predicted"/>
<organism evidence="1">
    <name type="scientific">Blackfly microvirus SF02</name>
    <dbReference type="NCBI Taxonomy" id="2576452"/>
    <lineage>
        <taxon>Viruses</taxon>
        <taxon>Monodnaviria</taxon>
        <taxon>Sangervirae</taxon>
        <taxon>Phixviricota</taxon>
        <taxon>Malgrandaviricetes</taxon>
        <taxon>Petitvirales</taxon>
        <taxon>Microviridae</taxon>
        <taxon>Microvirus</taxon>
    </lineage>
</organism>
<name>A0A4P8PJV5_9VIRU</name>
<sequence length="83" mass="9342">MILQVFSVLDKAVLAFLPPFFVRSKGEAIRSFSDACQDKEHQFAKHMTDYVLMYLGEWDDKSGAFVSCEPERVVAAHEVAASE</sequence>
<dbReference type="EMBL" id="MK249158">
    <property type="protein sequence ID" value="QCQ84738.1"/>
    <property type="molecule type" value="Genomic_DNA"/>
</dbReference>
<accession>A0A4P8PJV5</accession>
<evidence type="ECO:0000313" key="1">
    <source>
        <dbReference type="EMBL" id="QCQ84738.1"/>
    </source>
</evidence>
<dbReference type="Proteomes" id="UP000324277">
    <property type="component" value="Genome"/>
</dbReference>
<dbReference type="Pfam" id="PF20577">
    <property type="entry name" value="Phage_ORF5"/>
    <property type="match status" value="1"/>
</dbReference>